<accession>A0ABY9VJU1</accession>
<dbReference type="Pfam" id="PF02915">
    <property type="entry name" value="Rubrerythrin"/>
    <property type="match status" value="1"/>
</dbReference>
<reference evidence="2 3" key="1">
    <citation type="submission" date="2023-09" db="EMBL/GenBank/DDBJ databases">
        <title>Microbial mechanism of fulvic acid promoting antimony reduction mineralization in rice fields.</title>
        <authorList>
            <person name="Chen G."/>
            <person name="Lan J."/>
        </authorList>
    </citation>
    <scope>NUCLEOTIDE SEQUENCE [LARGE SCALE GENOMIC DNA]</scope>
    <source>
        <strain evidence="2 3">PS1</strain>
    </source>
</reference>
<dbReference type="Proteomes" id="UP001303324">
    <property type="component" value="Chromosome"/>
</dbReference>
<keyword evidence="3" id="KW-1185">Reference proteome</keyword>
<proteinExistence type="predicted"/>
<dbReference type="EMBL" id="CP134494">
    <property type="protein sequence ID" value="WNF21226.1"/>
    <property type="molecule type" value="Genomic_DNA"/>
</dbReference>
<evidence type="ECO:0000259" key="1">
    <source>
        <dbReference type="Pfam" id="PF02915"/>
    </source>
</evidence>
<organism evidence="2 3">
    <name type="scientific">Mesobacillus jeotgali</name>
    <dbReference type="NCBI Taxonomy" id="129985"/>
    <lineage>
        <taxon>Bacteria</taxon>
        <taxon>Bacillati</taxon>
        <taxon>Bacillota</taxon>
        <taxon>Bacilli</taxon>
        <taxon>Bacillales</taxon>
        <taxon>Bacillaceae</taxon>
        <taxon>Mesobacillus</taxon>
    </lineage>
</organism>
<dbReference type="RefSeq" id="WP_311070886.1">
    <property type="nucleotide sequence ID" value="NZ_CP134494.1"/>
</dbReference>
<dbReference type="SUPFAM" id="SSF47240">
    <property type="entry name" value="Ferritin-like"/>
    <property type="match status" value="1"/>
</dbReference>
<gene>
    <name evidence="2" type="ORF">RH061_13555</name>
</gene>
<evidence type="ECO:0000313" key="2">
    <source>
        <dbReference type="EMBL" id="WNF21226.1"/>
    </source>
</evidence>
<dbReference type="Gene3D" id="1.20.5.420">
    <property type="entry name" value="Immunoglobulin FC, subunit C"/>
    <property type="match status" value="1"/>
</dbReference>
<dbReference type="CDD" id="cd00657">
    <property type="entry name" value="Ferritin_like"/>
    <property type="match status" value="1"/>
</dbReference>
<dbReference type="InterPro" id="IPR003251">
    <property type="entry name" value="Rr_diiron-bd_dom"/>
</dbReference>
<sequence>MYPYYDHYRQNQKLISALIKAINGEYSATQCYEKLAGLAPNSEQRDQIKEILEDEKRHLRQFTQIYTTLTGKQPQLQMTEECSDTYRQGLESSFKDEQKTTDFYHEVADEATDPVIKEVFRRAAFDEQNHAVWFLYYIGKEK</sequence>
<dbReference type="InterPro" id="IPR009078">
    <property type="entry name" value="Ferritin-like_SF"/>
</dbReference>
<name>A0ABY9VJU1_9BACI</name>
<evidence type="ECO:0000313" key="3">
    <source>
        <dbReference type="Proteomes" id="UP001303324"/>
    </source>
</evidence>
<protein>
    <submittedName>
        <fullName evidence="2">Ferritin-like domain-containing protein</fullName>
    </submittedName>
</protein>
<feature type="domain" description="Rubrerythrin diiron-binding" evidence="1">
    <location>
        <begin position="90"/>
        <end position="140"/>
    </location>
</feature>
<dbReference type="Gene3D" id="1.20.120.660">
    <property type="entry name" value="IL-4 antagonist (De novo design) like domain"/>
    <property type="match status" value="1"/>
</dbReference>